<dbReference type="EMBL" id="UINC01174158">
    <property type="protein sequence ID" value="SVD80145.1"/>
    <property type="molecule type" value="Genomic_DNA"/>
</dbReference>
<name>A0A382YBC9_9ZZZZ</name>
<feature type="non-terminal residue" evidence="1">
    <location>
        <position position="93"/>
    </location>
</feature>
<gene>
    <name evidence="1" type="ORF">METZ01_LOCUS432999</name>
</gene>
<evidence type="ECO:0000313" key="1">
    <source>
        <dbReference type="EMBL" id="SVD80145.1"/>
    </source>
</evidence>
<accession>A0A382YBC9</accession>
<dbReference type="AlphaFoldDB" id="A0A382YBC9"/>
<reference evidence="1" key="1">
    <citation type="submission" date="2018-05" db="EMBL/GenBank/DDBJ databases">
        <authorList>
            <person name="Lanie J.A."/>
            <person name="Ng W.-L."/>
            <person name="Kazmierczak K.M."/>
            <person name="Andrzejewski T.M."/>
            <person name="Davidsen T.M."/>
            <person name="Wayne K.J."/>
            <person name="Tettelin H."/>
            <person name="Glass J.I."/>
            <person name="Rusch D."/>
            <person name="Podicherti R."/>
            <person name="Tsui H.-C.T."/>
            <person name="Winkler M.E."/>
        </authorList>
    </citation>
    <scope>NUCLEOTIDE SEQUENCE</scope>
</reference>
<organism evidence="1">
    <name type="scientific">marine metagenome</name>
    <dbReference type="NCBI Taxonomy" id="408172"/>
    <lineage>
        <taxon>unclassified sequences</taxon>
        <taxon>metagenomes</taxon>
        <taxon>ecological metagenomes</taxon>
    </lineage>
</organism>
<sequence>MTPSKQNYYPYTVNILGPDPKFDDEKLKVWDKAMHNHHNVEERAFQKGQVDKTTKKVNQTYQHLSDAPYVIVFTSRVTDPAKTNLWNKKCIAE</sequence>
<protein>
    <submittedName>
        <fullName evidence="1">Uncharacterized protein</fullName>
    </submittedName>
</protein>
<proteinExistence type="predicted"/>